<evidence type="ECO:0000256" key="1">
    <source>
        <dbReference type="SAM" id="Phobius"/>
    </source>
</evidence>
<evidence type="ECO:0000313" key="3">
    <source>
        <dbReference type="EMBL" id="RSZ55255.1"/>
    </source>
</evidence>
<proteinExistence type="predicted"/>
<dbReference type="EMBL" id="RXLQ01000030">
    <property type="protein sequence ID" value="RSZ55255.1"/>
    <property type="molecule type" value="Genomic_DNA"/>
</dbReference>
<evidence type="ECO:0000313" key="4">
    <source>
        <dbReference type="Proteomes" id="UP000278085"/>
    </source>
</evidence>
<evidence type="ECO:0000259" key="2">
    <source>
        <dbReference type="Pfam" id="PF23127"/>
    </source>
</evidence>
<keyword evidence="1" id="KW-1133">Transmembrane helix</keyword>
<comment type="caution">
    <text evidence="3">The sequence shown here is derived from an EMBL/GenBank/DDBJ whole genome shotgun (WGS) entry which is preliminary data.</text>
</comment>
<keyword evidence="1" id="KW-0472">Membrane</keyword>
<name>A0A430HCK1_9BURK</name>
<accession>A0A430HCK1</accession>
<keyword evidence="4" id="KW-1185">Reference proteome</keyword>
<dbReference type="OrthoDB" id="5616932at2"/>
<dbReference type="Proteomes" id="UP000278085">
    <property type="component" value="Unassembled WGS sequence"/>
</dbReference>
<dbReference type="Pfam" id="PF23127">
    <property type="entry name" value="DotM_C"/>
    <property type="match status" value="1"/>
</dbReference>
<keyword evidence="1" id="KW-0812">Transmembrane</keyword>
<feature type="domain" description="DotM C-terminal cytoplasmic" evidence="2">
    <location>
        <begin position="180"/>
        <end position="355"/>
    </location>
</feature>
<organism evidence="3 4">
    <name type="scientific">Massilia atriviolacea</name>
    <dbReference type="NCBI Taxonomy" id="2495579"/>
    <lineage>
        <taxon>Bacteria</taxon>
        <taxon>Pseudomonadati</taxon>
        <taxon>Pseudomonadota</taxon>
        <taxon>Betaproteobacteria</taxon>
        <taxon>Burkholderiales</taxon>
        <taxon>Oxalobacteraceae</taxon>
        <taxon>Telluria group</taxon>
        <taxon>Massilia</taxon>
    </lineage>
</organism>
<protein>
    <submittedName>
        <fullName evidence="3">Conjugal transfer protein TrbA</fullName>
    </submittedName>
</protein>
<feature type="transmembrane region" description="Helical" evidence="1">
    <location>
        <begin position="12"/>
        <end position="33"/>
    </location>
</feature>
<dbReference type="AlphaFoldDB" id="A0A430HCK1"/>
<sequence length="374" mass="41739">MERHDVKRDDMGTVYVGITAIFSGMLYVVWLAAHGDISYWGLKWTWHQLGCADWALSPGFVKQWRHEAATLALNPESLSLEQLVKVMNKAGYLFIWIPLAMTLRSAWLAHTHPANRTRRRITAQNLPRIMAKHSPAVIPSLYYGDLLNTDPYDHRSAINPEEWAATNSLIVNGMLDRIRCRALFVADLGAPVSSLSDLSRHEKAMFAIFGARLLADGADHGAAQVLLDQLNRSCHTGSWNDRRGYPDLALCDAAFAKYASHPDAEKWLAKHPYPRTLLHAMHAAALAFGRLPSSHFRWLKGIDRPLWYALNTTGRKAPFVESAAVFTQTMWEDFASDRGYRLTQPCVDDAVDGIEAYLVKVGLLSPSSCTGAPS</sequence>
<dbReference type="InterPro" id="IPR056464">
    <property type="entry name" value="DotM_C"/>
</dbReference>
<gene>
    <name evidence="3" type="ORF">EJB06_30490</name>
</gene>
<reference evidence="3 4" key="1">
    <citation type="submission" date="2018-12" db="EMBL/GenBank/DDBJ databases">
        <authorList>
            <person name="Yang E."/>
        </authorList>
    </citation>
    <scope>NUCLEOTIDE SEQUENCE [LARGE SCALE GENOMIC DNA]</scope>
    <source>
        <strain evidence="3 4">SOD</strain>
    </source>
</reference>
<dbReference type="RefSeq" id="WP_126077787.1">
    <property type="nucleotide sequence ID" value="NZ_CP051166.1"/>
</dbReference>